<sequence>MKAFRNLISKFERTGSVIDLLISGRAGDQKFFRKIKAQPITNSLAIAHAISHTLYNITLVLELRRTLDFVIAGLRSAIRCPINVKAAVWPATAAVVPAGVSHGLSLTLTGPPEEPVRQKTASRRMSPPRRSLPRDNGQEDFLPLCGRSDLPTRRLADRATVQLFFRTEYIRHSERIEVYNDEERSRRADPRPYQIKRNQPRERGSSVRKRALACASPFVPIVVAGPVRMGWGGPYRPRKECPRINTGTDFRKSHSESTHESPLSGLRPSGAGPCFKFIVVVKFLCGSATREVRRSAPKKIGWWTSRLALRDNGV</sequence>
<accession>A0AAV8ZBD6</accession>
<dbReference type="EMBL" id="JAPWTK010000008">
    <property type="protein sequence ID" value="KAJ8960641.1"/>
    <property type="molecule type" value="Genomic_DNA"/>
</dbReference>
<evidence type="ECO:0000313" key="3">
    <source>
        <dbReference type="Proteomes" id="UP001162162"/>
    </source>
</evidence>
<evidence type="ECO:0000256" key="1">
    <source>
        <dbReference type="SAM" id="MobiDB-lite"/>
    </source>
</evidence>
<name>A0AAV8ZBD6_9CUCU</name>
<dbReference type="Proteomes" id="UP001162162">
    <property type="component" value="Unassembled WGS sequence"/>
</dbReference>
<feature type="compositionally biased region" description="Basic and acidic residues" evidence="1">
    <location>
        <begin position="249"/>
        <end position="259"/>
    </location>
</feature>
<reference evidence="2" key="1">
    <citation type="journal article" date="2023" name="Insect Mol. Biol.">
        <title>Genome sequencing provides insights into the evolution of gene families encoding plant cell wall-degrading enzymes in longhorned beetles.</title>
        <authorList>
            <person name="Shin N.R."/>
            <person name="Okamura Y."/>
            <person name="Kirsch R."/>
            <person name="Pauchet Y."/>
        </authorList>
    </citation>
    <scope>NUCLEOTIDE SEQUENCE</scope>
    <source>
        <strain evidence="2">AMC_N1</strain>
    </source>
</reference>
<comment type="caution">
    <text evidence="2">The sequence shown here is derived from an EMBL/GenBank/DDBJ whole genome shotgun (WGS) entry which is preliminary data.</text>
</comment>
<organism evidence="2 3">
    <name type="scientific">Aromia moschata</name>
    <dbReference type="NCBI Taxonomy" id="1265417"/>
    <lineage>
        <taxon>Eukaryota</taxon>
        <taxon>Metazoa</taxon>
        <taxon>Ecdysozoa</taxon>
        <taxon>Arthropoda</taxon>
        <taxon>Hexapoda</taxon>
        <taxon>Insecta</taxon>
        <taxon>Pterygota</taxon>
        <taxon>Neoptera</taxon>
        <taxon>Endopterygota</taxon>
        <taxon>Coleoptera</taxon>
        <taxon>Polyphaga</taxon>
        <taxon>Cucujiformia</taxon>
        <taxon>Chrysomeloidea</taxon>
        <taxon>Cerambycidae</taxon>
        <taxon>Cerambycinae</taxon>
        <taxon>Callichromatini</taxon>
        <taxon>Aromia</taxon>
    </lineage>
</organism>
<evidence type="ECO:0000313" key="2">
    <source>
        <dbReference type="EMBL" id="KAJ8960641.1"/>
    </source>
</evidence>
<proteinExistence type="predicted"/>
<dbReference type="AlphaFoldDB" id="A0AAV8ZBD6"/>
<gene>
    <name evidence="2" type="ORF">NQ318_013933</name>
</gene>
<feature type="region of interest" description="Disordered" evidence="1">
    <location>
        <begin position="106"/>
        <end position="138"/>
    </location>
</feature>
<keyword evidence="3" id="KW-1185">Reference proteome</keyword>
<protein>
    <submittedName>
        <fullName evidence="2">Uncharacterized protein</fullName>
    </submittedName>
</protein>
<feature type="region of interest" description="Disordered" evidence="1">
    <location>
        <begin position="242"/>
        <end position="265"/>
    </location>
</feature>